<comment type="similarity">
    <text evidence="1">Belongs to the SMP-30/CGR1 family.</text>
</comment>
<dbReference type="EMBL" id="BMLF01000001">
    <property type="protein sequence ID" value="GGL89411.1"/>
    <property type="molecule type" value="Genomic_DNA"/>
</dbReference>
<gene>
    <name evidence="5" type="ORF">GCM10011534_09470</name>
</gene>
<dbReference type="Proteomes" id="UP000649829">
    <property type="component" value="Unassembled WGS sequence"/>
</dbReference>
<reference evidence="5" key="1">
    <citation type="journal article" date="2014" name="Int. J. Syst. Evol. Microbiol.">
        <title>Complete genome sequence of Corynebacterium casei LMG S-19264T (=DSM 44701T), isolated from a smear-ripened cheese.</title>
        <authorList>
            <consortium name="US DOE Joint Genome Institute (JGI-PGF)"/>
            <person name="Walter F."/>
            <person name="Albersmeier A."/>
            <person name="Kalinowski J."/>
            <person name="Ruckert C."/>
        </authorList>
    </citation>
    <scope>NUCLEOTIDE SEQUENCE</scope>
    <source>
        <strain evidence="5">CGMCC 1.6293</strain>
    </source>
</reference>
<evidence type="ECO:0000256" key="3">
    <source>
        <dbReference type="PIRSR" id="PIRSR605511-2"/>
    </source>
</evidence>
<reference evidence="5" key="2">
    <citation type="submission" date="2020-09" db="EMBL/GenBank/DDBJ databases">
        <authorList>
            <person name="Sun Q."/>
            <person name="Zhou Y."/>
        </authorList>
    </citation>
    <scope>NUCLEOTIDE SEQUENCE</scope>
    <source>
        <strain evidence="5">CGMCC 1.6293</strain>
    </source>
</reference>
<feature type="binding site" evidence="3">
    <location>
        <position position="143"/>
    </location>
    <ligand>
        <name>a divalent metal cation</name>
        <dbReference type="ChEBI" id="CHEBI:60240"/>
    </ligand>
</feature>
<keyword evidence="3" id="KW-0479">Metal-binding</keyword>
<keyword evidence="3" id="KW-0862">Zinc</keyword>
<dbReference type="Gene3D" id="2.120.10.30">
    <property type="entry name" value="TolB, C-terminal domain"/>
    <property type="match status" value="1"/>
</dbReference>
<organism evidence="5 6">
    <name type="scientific">Pseudooceanicola nanhaiensis</name>
    <dbReference type="NCBI Taxonomy" id="375761"/>
    <lineage>
        <taxon>Bacteria</taxon>
        <taxon>Pseudomonadati</taxon>
        <taxon>Pseudomonadota</taxon>
        <taxon>Alphaproteobacteria</taxon>
        <taxon>Rhodobacterales</taxon>
        <taxon>Paracoccaceae</taxon>
        <taxon>Pseudooceanicola</taxon>
    </lineage>
</organism>
<sequence length="282" mass="30881">MSYVTFDARVCQLGEGPLWHPDRQQYFWFDITGRRLLSRTQDEALEWDLPEMASAAGWIDRDTLMIATETGLRRFDIGSGGHEPIVALEAENDVTRSNDGRADPMGGFWIGTMGKSAESRAGAIYRFHKGSVERLVPEVTIPNSICFSPDGRSGYYADTRRQRIWVLPLDSEGWPEGPAEVFVDLREKGLNPDGSVVDSEGGLWSAQWGAARVARYLPDGRFDRAIEVGGRHASCPCFGGAGLDEMIVTTACQGIEAPDTAQGITYAVDPGVTGQAEHRVIA</sequence>
<dbReference type="PANTHER" id="PTHR10907">
    <property type="entry name" value="REGUCALCIN"/>
    <property type="match status" value="1"/>
</dbReference>
<comment type="caution">
    <text evidence="5">The sequence shown here is derived from an EMBL/GenBank/DDBJ whole genome shotgun (WGS) entry which is preliminary data.</text>
</comment>
<dbReference type="GO" id="GO:0019853">
    <property type="term" value="P:L-ascorbic acid biosynthetic process"/>
    <property type="evidence" value="ECO:0007669"/>
    <property type="project" value="TreeGrafter"/>
</dbReference>
<dbReference type="AlphaFoldDB" id="A0A917SNA0"/>
<feature type="binding site" evidence="3">
    <location>
        <position position="98"/>
    </location>
    <ligand>
        <name>substrate</name>
    </ligand>
</feature>
<feature type="active site" description="Proton donor/acceptor" evidence="2">
    <location>
        <position position="193"/>
    </location>
</feature>
<accession>A0A917SNA0</accession>
<protein>
    <submittedName>
        <fullName evidence="5">Gluconolactonase</fullName>
    </submittedName>
</protein>
<dbReference type="InterPro" id="IPR005511">
    <property type="entry name" value="SMP-30"/>
</dbReference>
<feature type="binding site" evidence="3">
    <location>
        <position position="96"/>
    </location>
    <ligand>
        <name>substrate</name>
    </ligand>
</feature>
<dbReference type="SUPFAM" id="SSF63829">
    <property type="entry name" value="Calcium-dependent phosphotriesterase"/>
    <property type="match status" value="1"/>
</dbReference>
<dbReference type="InterPro" id="IPR013658">
    <property type="entry name" value="SGL"/>
</dbReference>
<dbReference type="GO" id="GO:0005509">
    <property type="term" value="F:calcium ion binding"/>
    <property type="evidence" value="ECO:0007669"/>
    <property type="project" value="TreeGrafter"/>
</dbReference>
<evidence type="ECO:0000313" key="5">
    <source>
        <dbReference type="EMBL" id="GGL89411.1"/>
    </source>
</evidence>
<dbReference type="PANTHER" id="PTHR10907:SF47">
    <property type="entry name" value="REGUCALCIN"/>
    <property type="match status" value="1"/>
</dbReference>
<dbReference type="Pfam" id="PF08450">
    <property type="entry name" value="SGL"/>
    <property type="match status" value="1"/>
</dbReference>
<keyword evidence="6" id="KW-1185">Reference proteome</keyword>
<comment type="cofactor">
    <cofactor evidence="3">
        <name>Zn(2+)</name>
        <dbReference type="ChEBI" id="CHEBI:29105"/>
    </cofactor>
    <text evidence="3">Binds 1 divalent metal cation per subunit.</text>
</comment>
<dbReference type="InterPro" id="IPR011042">
    <property type="entry name" value="6-blade_b-propeller_TolB-like"/>
</dbReference>
<feature type="binding site" evidence="3">
    <location>
        <position position="15"/>
    </location>
    <ligand>
        <name>a divalent metal cation</name>
        <dbReference type="ChEBI" id="CHEBI:60240"/>
    </ligand>
</feature>
<dbReference type="RefSeq" id="WP_028285844.1">
    <property type="nucleotide sequence ID" value="NZ_BMLF01000001.1"/>
</dbReference>
<evidence type="ECO:0000256" key="1">
    <source>
        <dbReference type="ARBA" id="ARBA00008853"/>
    </source>
</evidence>
<feature type="binding site" evidence="3">
    <location>
        <position position="193"/>
    </location>
    <ligand>
        <name>a divalent metal cation</name>
        <dbReference type="ChEBI" id="CHEBI:60240"/>
    </ligand>
</feature>
<evidence type="ECO:0000256" key="2">
    <source>
        <dbReference type="PIRSR" id="PIRSR605511-1"/>
    </source>
</evidence>
<dbReference type="PRINTS" id="PR01790">
    <property type="entry name" value="SMP30FAMILY"/>
</dbReference>
<feature type="domain" description="SMP-30/Gluconolactonase/LRE-like region" evidence="4">
    <location>
        <begin position="13"/>
        <end position="251"/>
    </location>
</feature>
<evidence type="ECO:0000259" key="4">
    <source>
        <dbReference type="Pfam" id="PF08450"/>
    </source>
</evidence>
<name>A0A917SNA0_9RHOB</name>
<dbReference type="GO" id="GO:0004341">
    <property type="term" value="F:gluconolactonase activity"/>
    <property type="evidence" value="ECO:0007669"/>
    <property type="project" value="TreeGrafter"/>
</dbReference>
<evidence type="ECO:0000313" key="6">
    <source>
        <dbReference type="Proteomes" id="UP000649829"/>
    </source>
</evidence>
<proteinExistence type="inferred from homology"/>